<evidence type="ECO:0000313" key="4">
    <source>
        <dbReference type="Proteomes" id="UP000823561"/>
    </source>
</evidence>
<proteinExistence type="predicted"/>
<feature type="coiled-coil region" evidence="1">
    <location>
        <begin position="144"/>
        <end position="377"/>
    </location>
</feature>
<dbReference type="AlphaFoldDB" id="A0AAV6GKY9"/>
<keyword evidence="4" id="KW-1185">Reference proteome</keyword>
<feature type="region of interest" description="Disordered" evidence="2">
    <location>
        <begin position="617"/>
        <end position="636"/>
    </location>
</feature>
<feature type="region of interest" description="Disordered" evidence="2">
    <location>
        <begin position="559"/>
        <end position="609"/>
    </location>
</feature>
<evidence type="ECO:0000313" key="3">
    <source>
        <dbReference type="EMBL" id="KAG5273446.1"/>
    </source>
</evidence>
<feature type="region of interest" description="Disordered" evidence="2">
    <location>
        <begin position="391"/>
        <end position="492"/>
    </location>
</feature>
<dbReference type="Proteomes" id="UP000823561">
    <property type="component" value="Chromosome 11"/>
</dbReference>
<feature type="compositionally biased region" description="Basic and acidic residues" evidence="2">
    <location>
        <begin position="618"/>
        <end position="636"/>
    </location>
</feature>
<feature type="compositionally biased region" description="Polar residues" evidence="2">
    <location>
        <begin position="563"/>
        <end position="577"/>
    </location>
</feature>
<evidence type="ECO:0008006" key="5">
    <source>
        <dbReference type="Google" id="ProtNLM"/>
    </source>
</evidence>
<reference evidence="3" key="1">
    <citation type="submission" date="2020-10" db="EMBL/GenBank/DDBJ databases">
        <title>Chromosome-scale genome assembly of the Allis shad, Alosa alosa.</title>
        <authorList>
            <person name="Margot Z."/>
            <person name="Christophe K."/>
            <person name="Cabau C."/>
            <person name="Louis A."/>
            <person name="Berthelot C."/>
            <person name="Parey E."/>
            <person name="Roest Crollius H."/>
            <person name="Montfort J."/>
            <person name="Robinson-Rechavi M."/>
            <person name="Bucao C."/>
            <person name="Bouchez O."/>
            <person name="Gislard M."/>
            <person name="Lluch J."/>
            <person name="Milhes M."/>
            <person name="Lampietro C."/>
            <person name="Lopez Roques C."/>
            <person name="Donnadieu C."/>
            <person name="Braasch I."/>
            <person name="Desvignes T."/>
            <person name="Postlethwait J."/>
            <person name="Bobe J."/>
            <person name="Guiguen Y."/>
        </authorList>
    </citation>
    <scope>NUCLEOTIDE SEQUENCE</scope>
    <source>
        <strain evidence="3">M-15738</strain>
        <tissue evidence="3">Blood</tissue>
    </source>
</reference>
<sequence>MRRLEESWRLLFEAKAFQERAWLESRIEAKMEEMHSLILADVEWKMHSFMKLLMEQERRAGTGLTSALCISWAMSPEDRARLERWEREEEEVRERRRQLKEAWPSVSLQKVDIRQAFHPDPRVTEARLREEKEVRMTAEQWKAIENEKRKKEEVRREIRERSAKLDQEKLQEDRKALEVEWKNLEKEKRKIEEERKEMERQAKVQEQLQAKFQEQQLEEKRRESEAREREDALRKKALTVECEKEKIGIERMKIEVVLKEVETQKEQLLEKRKKLKEKVVRERRTVATDKQRLKEEWEKVEEEKKRMEKERRELEQKEEELQRAQEIEKKQREYKALMREMEKEKQKTEKYRKELMVEKAQQGNKEGEKESDEVKQNMEITETVIKQEKAVEVAQGKTEKAEVPDDNSWDSDESNRGEPFKPKAKCNIALMKAGSQESPVKELPKPGVSAQDNEDDSWDSDKEVIPTKATRAPTTQRSTLPLKPGNVCNVPVKNTCTKKQSKALNDAELFDKELKELEREMEVKRKTTPATNIQKAAVPMKALVDPELLDKELEELEKKLTAGPSNRKPTVATNIQKATVPVKQGDAGSVAVQKKPCSKKQSKALDDEFSDDLFNTDLEEKKATRKPAKEHPDDTDAIVRELEKLNEELKDPKGSMGSLYSQRDKRAYEWKHKDYQHKFNSKGMTGSNLTGVKTPETKNQKVNSPLFPRDAIHLKYLKGRRF</sequence>
<keyword evidence="1" id="KW-0175">Coiled coil</keyword>
<evidence type="ECO:0000256" key="1">
    <source>
        <dbReference type="SAM" id="Coils"/>
    </source>
</evidence>
<evidence type="ECO:0000256" key="2">
    <source>
        <dbReference type="SAM" id="MobiDB-lite"/>
    </source>
</evidence>
<organism evidence="3 4">
    <name type="scientific">Alosa alosa</name>
    <name type="common">allis shad</name>
    <dbReference type="NCBI Taxonomy" id="278164"/>
    <lineage>
        <taxon>Eukaryota</taxon>
        <taxon>Metazoa</taxon>
        <taxon>Chordata</taxon>
        <taxon>Craniata</taxon>
        <taxon>Vertebrata</taxon>
        <taxon>Euteleostomi</taxon>
        <taxon>Actinopterygii</taxon>
        <taxon>Neopterygii</taxon>
        <taxon>Teleostei</taxon>
        <taxon>Clupei</taxon>
        <taxon>Clupeiformes</taxon>
        <taxon>Clupeoidei</taxon>
        <taxon>Clupeidae</taxon>
        <taxon>Alosa</taxon>
    </lineage>
</organism>
<comment type="caution">
    <text evidence="3">The sequence shown here is derived from an EMBL/GenBank/DDBJ whole genome shotgun (WGS) entry which is preliminary data.</text>
</comment>
<protein>
    <recommendedName>
        <fullName evidence="5">Trichohyalin-like</fullName>
    </recommendedName>
</protein>
<name>A0AAV6GKY9_9TELE</name>
<dbReference type="EMBL" id="JADWDJ010000011">
    <property type="protein sequence ID" value="KAG5273446.1"/>
    <property type="molecule type" value="Genomic_DNA"/>
</dbReference>
<gene>
    <name evidence="3" type="ORF">AALO_G00151390</name>
</gene>
<feature type="compositionally biased region" description="Basic and acidic residues" evidence="2">
    <location>
        <begin position="391"/>
        <end position="403"/>
    </location>
</feature>
<feature type="coiled-coil region" evidence="1">
    <location>
        <begin position="500"/>
        <end position="527"/>
    </location>
</feature>
<feature type="compositionally biased region" description="Polar residues" evidence="2">
    <location>
        <begin position="682"/>
        <end position="691"/>
    </location>
</feature>
<feature type="region of interest" description="Disordered" evidence="2">
    <location>
        <begin position="679"/>
        <end position="706"/>
    </location>
</feature>
<accession>A0AAV6GKY9</accession>